<evidence type="ECO:0000313" key="3">
    <source>
        <dbReference type="Proteomes" id="UP001348641"/>
    </source>
</evidence>
<reference evidence="2 3" key="1">
    <citation type="submission" date="2023-07" db="EMBL/GenBank/DDBJ databases">
        <authorList>
            <person name="Girao M."/>
            <person name="Carvalho M.F."/>
        </authorList>
    </citation>
    <scope>NUCLEOTIDE SEQUENCE [LARGE SCALE GENOMIC DNA]</scope>
    <source>
        <strain evidence="2 3">66/93</strain>
    </source>
</reference>
<sequence length="67" mass="7585">MTAAQCPTCGQTLTVRSDDRLPSHWKSDRARLAGDPQCPSSQEGTRHWPDQQAGKRSIRVKNPRRTR</sequence>
<accession>A0ABU7KR25</accession>
<dbReference type="EMBL" id="JAUUCC010000033">
    <property type="protein sequence ID" value="MEE2051743.1"/>
    <property type="molecule type" value="Genomic_DNA"/>
</dbReference>
<feature type="compositionally biased region" description="Basic and acidic residues" evidence="1">
    <location>
        <begin position="16"/>
        <end position="32"/>
    </location>
</feature>
<dbReference type="RefSeq" id="WP_330158806.1">
    <property type="nucleotide sequence ID" value="NZ_BAAAJA010000049.1"/>
</dbReference>
<feature type="region of interest" description="Disordered" evidence="1">
    <location>
        <begin position="1"/>
        <end position="67"/>
    </location>
</feature>
<comment type="caution">
    <text evidence="2">The sequence shown here is derived from an EMBL/GenBank/DDBJ whole genome shotgun (WGS) entry which is preliminary data.</text>
</comment>
<dbReference type="Proteomes" id="UP001348641">
    <property type="component" value="Unassembled WGS sequence"/>
</dbReference>
<name>A0ABU7KR25_9ACTN</name>
<gene>
    <name evidence="2" type="ORF">Q8A49_14680</name>
</gene>
<proteinExistence type="predicted"/>
<organism evidence="2 3">
    <name type="scientific">Nocardiopsis tropica</name>
    <dbReference type="NCBI Taxonomy" id="109330"/>
    <lineage>
        <taxon>Bacteria</taxon>
        <taxon>Bacillati</taxon>
        <taxon>Actinomycetota</taxon>
        <taxon>Actinomycetes</taxon>
        <taxon>Streptosporangiales</taxon>
        <taxon>Nocardiopsidaceae</taxon>
        <taxon>Nocardiopsis</taxon>
    </lineage>
</organism>
<evidence type="ECO:0000313" key="2">
    <source>
        <dbReference type="EMBL" id="MEE2051743.1"/>
    </source>
</evidence>
<feature type="compositionally biased region" description="Basic residues" evidence="1">
    <location>
        <begin position="56"/>
        <end position="67"/>
    </location>
</feature>
<evidence type="ECO:0000256" key="1">
    <source>
        <dbReference type="SAM" id="MobiDB-lite"/>
    </source>
</evidence>
<protein>
    <submittedName>
        <fullName evidence="2">Uncharacterized protein</fullName>
    </submittedName>
</protein>